<dbReference type="Proteomes" id="UP000268329">
    <property type="component" value="Chromosome"/>
</dbReference>
<keyword evidence="2" id="KW-1133">Transmembrane helix</keyword>
<dbReference type="RefSeq" id="WP_121789908.1">
    <property type="nucleotide sequence ID" value="NZ_CP033073.1"/>
</dbReference>
<dbReference type="CDD" id="cd12797">
    <property type="entry name" value="M23_peptidase"/>
    <property type="match status" value="1"/>
</dbReference>
<dbReference type="OrthoDB" id="3765294at2"/>
<dbReference type="PANTHER" id="PTHR21666">
    <property type="entry name" value="PEPTIDASE-RELATED"/>
    <property type="match status" value="1"/>
</dbReference>
<dbReference type="InterPro" id="IPR023346">
    <property type="entry name" value="Lysozyme-like_dom_sf"/>
</dbReference>
<proteinExistence type="predicted"/>
<dbReference type="InterPro" id="IPR016047">
    <property type="entry name" value="M23ase_b-sheet_dom"/>
</dbReference>
<keyword evidence="5" id="KW-1185">Reference proteome</keyword>
<dbReference type="Gene3D" id="2.70.70.10">
    <property type="entry name" value="Glucose Permease (Domain IIA)"/>
    <property type="match status" value="1"/>
</dbReference>
<evidence type="ECO:0000313" key="5">
    <source>
        <dbReference type="Proteomes" id="UP000268329"/>
    </source>
</evidence>
<sequence length="1379" mass="146122">MKADTAGALSALRSLGGAIGAVAALPLVPIAAAGIGAIASAAVTAGAGVGALALVAIPAIKGVTSVIQAKTAAEKEAASSTDNSAAANVRAAQNALQMAGAQQALTAAHRNAAQSIAQANRQVEDAERAVAQAAQRAADQRVQSAQNVERAERSLADAKRQSTDAEEALTRARKDAADQLAALDDKLADGKLNQRDSVLRVAEAQDELNRVLADPKATDLQRERAQLAYDQALQAQKEQDKSYRQTQEEARKAKKEGVNGNEQVKKATQDVADAQRNVRDQVEALAQAHSDAAKAEVQAAQQVADAQRSLTDAVKNAATTQVTAAESIESAERGVESARLSSIDTTTTATTKADTYREALAKLTPEQRDLYDSLAGPKGLTKAFKDWSTSLQPDVLPLFTRGVNSAKNSLPAFTPLVRNSASAVKELMDRASKQLKTPFWQGFKKDIQDNAKPAIVGLGVAFGNVLKGMAGIVDAFLPHMDGISSRMQKDTERFADWGTKLKGSPAFEKFLSYAGKHGPIVAQTVSDIASAVLSIGSALSPISGPLLKVISGVAVGIASVADTLPWLIRLIYGVWVATRLWTIAVAAFNLVMAANPIVLVIVGLVALAAAVIYAYKHFGWFRDVVDATWHGIATAAEWAWRSALQPVFALIWGAIQSVGGAAVWLWRNVFAPAWTGMVTVAKYAAAIIVTLVVAPIIVAVHALGLLFGWLWTDCAEPTWNAIAGLALWLWNKALYPALSAIKGEVVGVGDAFLWLYNHAVKPSADWISDKADWLWNKALAPTFKSIRGGLSSVGGAFHGLYNDYVEPVVSDVANAGDWLYYKGLKPAFDGIKSAVGLVADAFDGARKAIKSAWDKVAGIVAKPVNFVIDFVYTHGIKAVWDKVAGFVGLDKLPKAPKLLPENPKLLEAGGTIGEGWGIARPMKTNRPTAIVGEGDPRYPEYVIPTDPKYRGRAKALHASAGTQLLESGGVIGGAWDWTKDVFSTVGDWAKTTGDLMIHPGKVWDRLIRPTMDHVKDGVGDGPMGKVITGIPKRMVGGLKDMLVNAVTNMFSGGGGVGQWVKPINVPYGTRFGVPGRMWSSGHHTGLDFPAPVGTQVHAVDGGTIVGVGTAGPYGNHLEIDHGGKLVSLYAHMSEILAGLGQVVGQGDVVGLSGATGNVTGPHLHLEARVGGRAVDPMPYLESIRTGGKVSQSIAAAKNFAKSQLHYFGWGPGEWPSLDRLWTGESGWRWNAENPSSGAFGIPQALPGSKMASAGPDWRTNPATQIQWGMGYIKNRADYGSPSAAYGRWLNRHPHWYDDGGYLPPGLSLVANGTGSPEPVFTSTQWDDIRAARGAGRPVTINVESTTVLDGQELSGMVDKRIEFYDGEVATSLNNGRIVI</sequence>
<dbReference type="EMBL" id="CP033073">
    <property type="protein sequence ID" value="AYN42482.1"/>
    <property type="molecule type" value="Genomic_DNA"/>
</dbReference>
<organism evidence="4 5">
    <name type="scientific">Streptomyces dangxiongensis</name>
    <dbReference type="NCBI Taxonomy" id="1442032"/>
    <lineage>
        <taxon>Bacteria</taxon>
        <taxon>Bacillati</taxon>
        <taxon>Actinomycetota</taxon>
        <taxon>Actinomycetes</taxon>
        <taxon>Kitasatosporales</taxon>
        <taxon>Streptomycetaceae</taxon>
        <taxon>Streptomyces</taxon>
    </lineage>
</organism>
<feature type="transmembrane region" description="Helical" evidence="2">
    <location>
        <begin position="570"/>
        <end position="590"/>
    </location>
</feature>
<feature type="transmembrane region" description="Helical" evidence="2">
    <location>
        <begin position="597"/>
        <end position="615"/>
    </location>
</feature>
<keyword evidence="2" id="KW-0472">Membrane</keyword>
<reference evidence="4 5" key="1">
    <citation type="submission" date="2018-10" db="EMBL/GenBank/DDBJ databases">
        <title>The genome of Streptomyces dangxiongensis Z022.</title>
        <authorList>
            <person name="Zhang B."/>
        </authorList>
    </citation>
    <scope>NUCLEOTIDE SEQUENCE [LARGE SCALE GENOMIC DNA]</scope>
    <source>
        <strain evidence="4 5">Z022</strain>
    </source>
</reference>
<feature type="transmembrane region" description="Helical" evidence="2">
    <location>
        <begin position="647"/>
        <end position="666"/>
    </location>
</feature>
<feature type="region of interest" description="Disordered" evidence="1">
    <location>
        <begin position="233"/>
        <end position="272"/>
    </location>
</feature>
<feature type="region of interest" description="Disordered" evidence="1">
    <location>
        <begin position="130"/>
        <end position="171"/>
    </location>
</feature>
<evidence type="ECO:0000259" key="3">
    <source>
        <dbReference type="Pfam" id="PF01551"/>
    </source>
</evidence>
<dbReference type="InterPro" id="IPR050570">
    <property type="entry name" value="Cell_wall_metabolism_enzyme"/>
</dbReference>
<dbReference type="KEGG" id="sdd:D9753_30405"/>
<feature type="transmembrane region" description="Helical" evidence="2">
    <location>
        <begin position="687"/>
        <end position="711"/>
    </location>
</feature>
<protein>
    <recommendedName>
        <fullName evidence="3">M23ase beta-sheet core domain-containing protein</fullName>
    </recommendedName>
</protein>
<dbReference type="PANTHER" id="PTHR21666:SF270">
    <property type="entry name" value="MUREIN HYDROLASE ACTIVATOR ENVC"/>
    <property type="match status" value="1"/>
</dbReference>
<dbReference type="Pfam" id="PF01551">
    <property type="entry name" value="Peptidase_M23"/>
    <property type="match status" value="1"/>
</dbReference>
<gene>
    <name evidence="4" type="ORF">D9753_30405</name>
</gene>
<name>A0A3G2JPN8_9ACTN</name>
<feature type="compositionally biased region" description="Low complexity" evidence="1">
    <location>
        <begin position="130"/>
        <end position="146"/>
    </location>
</feature>
<dbReference type="SUPFAM" id="SSF51261">
    <property type="entry name" value="Duplicated hybrid motif"/>
    <property type="match status" value="1"/>
</dbReference>
<feature type="compositionally biased region" description="Basic and acidic residues" evidence="1">
    <location>
        <begin position="149"/>
        <end position="171"/>
    </location>
</feature>
<dbReference type="InterPro" id="IPR011055">
    <property type="entry name" value="Dup_hybrid_motif"/>
</dbReference>
<feature type="domain" description="M23ase beta-sheet core" evidence="3">
    <location>
        <begin position="1082"/>
        <end position="1176"/>
    </location>
</feature>
<keyword evidence="2" id="KW-0812">Transmembrane</keyword>
<evidence type="ECO:0000256" key="2">
    <source>
        <dbReference type="SAM" id="Phobius"/>
    </source>
</evidence>
<accession>A0A3G2JPN8</accession>
<dbReference type="GO" id="GO:0004222">
    <property type="term" value="F:metalloendopeptidase activity"/>
    <property type="evidence" value="ECO:0007669"/>
    <property type="project" value="TreeGrafter"/>
</dbReference>
<dbReference type="SUPFAM" id="SSF53955">
    <property type="entry name" value="Lysozyme-like"/>
    <property type="match status" value="1"/>
</dbReference>
<feature type="compositionally biased region" description="Basic and acidic residues" evidence="1">
    <location>
        <begin position="237"/>
        <end position="268"/>
    </location>
</feature>
<evidence type="ECO:0000256" key="1">
    <source>
        <dbReference type="SAM" id="MobiDB-lite"/>
    </source>
</evidence>
<feature type="transmembrane region" description="Helical" evidence="2">
    <location>
        <begin position="30"/>
        <end position="60"/>
    </location>
</feature>
<evidence type="ECO:0000313" key="4">
    <source>
        <dbReference type="EMBL" id="AYN42482.1"/>
    </source>
</evidence>